<organism evidence="3 4">
    <name type="scientific">Fulvivirga kasyanovii</name>
    <dbReference type="NCBI Taxonomy" id="396812"/>
    <lineage>
        <taxon>Bacteria</taxon>
        <taxon>Pseudomonadati</taxon>
        <taxon>Bacteroidota</taxon>
        <taxon>Cytophagia</taxon>
        <taxon>Cytophagales</taxon>
        <taxon>Fulvivirgaceae</taxon>
        <taxon>Fulvivirga</taxon>
    </lineage>
</organism>
<protein>
    <recommendedName>
        <fullName evidence="2">DUF4097 domain-containing protein</fullName>
    </recommendedName>
</protein>
<feature type="signal peptide" evidence="1">
    <location>
        <begin position="1"/>
        <end position="18"/>
    </location>
</feature>
<dbReference type="InterPro" id="IPR025164">
    <property type="entry name" value="Toastrack_DUF4097"/>
</dbReference>
<comment type="caution">
    <text evidence="3">The sequence shown here is derived from an EMBL/GenBank/DDBJ whole genome shotgun (WGS) entry which is preliminary data.</text>
</comment>
<dbReference type="Pfam" id="PF13349">
    <property type="entry name" value="DUF4097"/>
    <property type="match status" value="1"/>
</dbReference>
<reference evidence="3 4" key="1">
    <citation type="submission" date="2019-02" db="EMBL/GenBank/DDBJ databases">
        <authorList>
            <person name="Goldberg S.R."/>
            <person name="Haltli B.A."/>
            <person name="Correa H."/>
            <person name="Russell K.G."/>
        </authorList>
    </citation>
    <scope>NUCLEOTIDE SEQUENCE [LARGE SCALE GENOMIC DNA]</scope>
    <source>
        <strain evidence="3 4">JCM 16186</strain>
    </source>
</reference>
<keyword evidence="4" id="KW-1185">Reference proteome</keyword>
<evidence type="ECO:0000259" key="2">
    <source>
        <dbReference type="Pfam" id="PF13349"/>
    </source>
</evidence>
<feature type="chain" id="PRO_5046206497" description="DUF4097 domain-containing protein" evidence="1">
    <location>
        <begin position="19"/>
        <end position="283"/>
    </location>
</feature>
<evidence type="ECO:0000313" key="3">
    <source>
        <dbReference type="EMBL" id="MTI23504.1"/>
    </source>
</evidence>
<sequence length="283" mass="31185">MKTLFVALLFFIPFFVNAQDVYNLDKTYEVDADGLLKLTSSDAKVYITGNDRTDARVKIYRNMKGSLNLGTSSFAVDIQADNGSLVITEKYSGSMINIAGSSGEEYKIEIEIPENMRLDIKGDGDKYEISNISGAIEMHLDDADADLKACNGKDFRFTFYDGDISLDKGSGNLFVKADDGDLRIAEGKFDKINATMEDGDLVIATTLTNNGEYFYDIEDGNLILSFTDGGAKVDIAHEDTQIDVSSDFIPIRQSENRTRLALGSSNANVEIRAEDAMIRMTTK</sequence>
<name>A0ABW9RHH6_9BACT</name>
<accession>A0ABW9RHH6</accession>
<dbReference type="Proteomes" id="UP000798808">
    <property type="component" value="Unassembled WGS sequence"/>
</dbReference>
<gene>
    <name evidence="3" type="ORF">E1163_00920</name>
</gene>
<dbReference type="RefSeq" id="WP_155168646.1">
    <property type="nucleotide sequence ID" value="NZ_BAAAFL010000008.1"/>
</dbReference>
<dbReference type="EMBL" id="SMLW01000211">
    <property type="protein sequence ID" value="MTI23504.1"/>
    <property type="molecule type" value="Genomic_DNA"/>
</dbReference>
<evidence type="ECO:0000313" key="4">
    <source>
        <dbReference type="Proteomes" id="UP000798808"/>
    </source>
</evidence>
<keyword evidence="1" id="KW-0732">Signal</keyword>
<proteinExistence type="predicted"/>
<feature type="domain" description="DUF4097" evidence="2">
    <location>
        <begin position="36"/>
        <end position="269"/>
    </location>
</feature>
<evidence type="ECO:0000256" key="1">
    <source>
        <dbReference type="SAM" id="SignalP"/>
    </source>
</evidence>